<dbReference type="InterPro" id="IPR000866">
    <property type="entry name" value="AhpC/TSA"/>
</dbReference>
<dbReference type="EC" id="1.11.1.24" evidence="3"/>
<evidence type="ECO:0000259" key="14">
    <source>
        <dbReference type="PROSITE" id="PS51352"/>
    </source>
</evidence>
<evidence type="ECO:0000256" key="7">
    <source>
        <dbReference type="ARBA" id="ARBA00023157"/>
    </source>
</evidence>
<comment type="similarity">
    <text evidence="10">Belongs to the peroxiredoxin family. BCP/PrxQ subfamily.</text>
</comment>
<dbReference type="PANTHER" id="PTHR42801:SF4">
    <property type="entry name" value="AHPC_TSA FAMILY PROTEIN"/>
    <property type="match status" value="1"/>
</dbReference>
<dbReference type="PIRSF" id="PIRSF000239">
    <property type="entry name" value="AHPC"/>
    <property type="match status" value="1"/>
</dbReference>
<dbReference type="GO" id="GO:0005737">
    <property type="term" value="C:cytoplasm"/>
    <property type="evidence" value="ECO:0007669"/>
    <property type="project" value="TreeGrafter"/>
</dbReference>
<accession>A0A5C6VFD9</accession>
<evidence type="ECO:0000256" key="8">
    <source>
        <dbReference type="ARBA" id="ARBA00023284"/>
    </source>
</evidence>
<dbReference type="GO" id="GO:0034599">
    <property type="term" value="P:cellular response to oxidative stress"/>
    <property type="evidence" value="ECO:0007669"/>
    <property type="project" value="TreeGrafter"/>
</dbReference>
<dbReference type="Proteomes" id="UP000321168">
    <property type="component" value="Unassembled WGS sequence"/>
</dbReference>
<dbReference type="GO" id="GO:0008379">
    <property type="term" value="F:thioredoxin peroxidase activity"/>
    <property type="evidence" value="ECO:0007669"/>
    <property type="project" value="TreeGrafter"/>
</dbReference>
<evidence type="ECO:0000313" key="15">
    <source>
        <dbReference type="EMBL" id="TXC82008.1"/>
    </source>
</evidence>
<evidence type="ECO:0000256" key="5">
    <source>
        <dbReference type="ARBA" id="ARBA00022862"/>
    </source>
</evidence>
<dbReference type="FunFam" id="3.40.30.10:FF:000007">
    <property type="entry name" value="Thioredoxin-dependent thiol peroxidase"/>
    <property type="match status" value="1"/>
</dbReference>
<evidence type="ECO:0000256" key="10">
    <source>
        <dbReference type="ARBA" id="ARBA00038489"/>
    </source>
</evidence>
<dbReference type="InterPro" id="IPR013766">
    <property type="entry name" value="Thioredoxin_domain"/>
</dbReference>
<dbReference type="PROSITE" id="PS51352">
    <property type="entry name" value="THIOREDOXIN_2"/>
    <property type="match status" value="1"/>
</dbReference>
<dbReference type="InterPro" id="IPR050924">
    <property type="entry name" value="Peroxiredoxin_BCP/PrxQ"/>
</dbReference>
<keyword evidence="5" id="KW-0049">Antioxidant</keyword>
<dbReference type="PANTHER" id="PTHR42801">
    <property type="entry name" value="THIOREDOXIN-DEPENDENT PEROXIDE REDUCTASE"/>
    <property type="match status" value="1"/>
</dbReference>
<keyword evidence="16" id="KW-1185">Reference proteome</keyword>
<keyword evidence="4 15" id="KW-0575">Peroxidase</keyword>
<reference evidence="15 16" key="1">
    <citation type="submission" date="2019-08" db="EMBL/GenBank/DDBJ databases">
        <title>Genome of Luteibaculum oceani JCM 18817.</title>
        <authorList>
            <person name="Bowman J.P."/>
        </authorList>
    </citation>
    <scope>NUCLEOTIDE SEQUENCE [LARGE SCALE GENOMIC DNA]</scope>
    <source>
        <strain evidence="15 16">JCM 18817</strain>
    </source>
</reference>
<evidence type="ECO:0000256" key="3">
    <source>
        <dbReference type="ARBA" id="ARBA00013017"/>
    </source>
</evidence>
<evidence type="ECO:0000256" key="13">
    <source>
        <dbReference type="PIRSR" id="PIRSR000239-1"/>
    </source>
</evidence>
<comment type="function">
    <text evidence="1">Thiol-specific peroxidase that catalyzes the reduction of hydrogen peroxide and organic hydroperoxides to water and alcohols, respectively. Plays a role in cell protection against oxidative stress by detoxifying peroxides and as sensor of hydrogen peroxide-mediated signaling events.</text>
</comment>
<evidence type="ECO:0000256" key="11">
    <source>
        <dbReference type="ARBA" id="ARBA00042639"/>
    </source>
</evidence>
<evidence type="ECO:0000256" key="6">
    <source>
        <dbReference type="ARBA" id="ARBA00023002"/>
    </source>
</evidence>
<proteinExistence type="inferred from homology"/>
<name>A0A5C6VFD9_9FLAO</name>
<dbReference type="Pfam" id="PF00578">
    <property type="entry name" value="AhpC-TSA"/>
    <property type="match status" value="1"/>
</dbReference>
<dbReference type="NCBIfam" id="NF006960">
    <property type="entry name" value="PRK09437.1"/>
    <property type="match status" value="1"/>
</dbReference>
<evidence type="ECO:0000256" key="9">
    <source>
        <dbReference type="ARBA" id="ARBA00032824"/>
    </source>
</evidence>
<evidence type="ECO:0000256" key="2">
    <source>
        <dbReference type="ARBA" id="ARBA00011245"/>
    </source>
</evidence>
<dbReference type="CDD" id="cd03017">
    <property type="entry name" value="PRX_BCP"/>
    <property type="match status" value="1"/>
</dbReference>
<comment type="subunit">
    <text evidence="2">Monomer.</text>
</comment>
<dbReference type="Gene3D" id="3.40.30.10">
    <property type="entry name" value="Glutaredoxin"/>
    <property type="match status" value="1"/>
</dbReference>
<evidence type="ECO:0000313" key="16">
    <source>
        <dbReference type="Proteomes" id="UP000321168"/>
    </source>
</evidence>
<dbReference type="SUPFAM" id="SSF52833">
    <property type="entry name" value="Thioredoxin-like"/>
    <property type="match status" value="1"/>
</dbReference>
<keyword evidence="6 15" id="KW-0560">Oxidoreductase</keyword>
<dbReference type="AlphaFoldDB" id="A0A5C6VFD9"/>
<feature type="active site" description="Cysteine sulfenic acid (-SOH) intermediate; for peroxidase activity" evidence="13">
    <location>
        <position position="44"/>
    </location>
</feature>
<keyword evidence="7" id="KW-1015">Disulfide bond</keyword>
<dbReference type="EMBL" id="VORB01000002">
    <property type="protein sequence ID" value="TXC82008.1"/>
    <property type="molecule type" value="Genomic_DNA"/>
</dbReference>
<gene>
    <name evidence="15" type="ORF">FRX97_02645</name>
</gene>
<dbReference type="GO" id="GO:0045454">
    <property type="term" value="P:cell redox homeostasis"/>
    <property type="evidence" value="ECO:0007669"/>
    <property type="project" value="TreeGrafter"/>
</dbReference>
<comment type="caution">
    <text evidence="15">The sequence shown here is derived from an EMBL/GenBank/DDBJ whole genome shotgun (WGS) entry which is preliminary data.</text>
</comment>
<sequence length="152" mass="17292">MLKVGDKAPDFTGVNQNEETVKLADYKGSNLILYFYPKDDTPGCTKESCSLRDFHGELLEKGYKILGVSADTAAKHQKFIDKYNLPFDLIADTEKEIIKAYDCWGLKKFMGKEYEGIIRTTYIISKEGKISHIFKKVKTASHAEQILEEVEN</sequence>
<protein>
    <recommendedName>
        <fullName evidence="3">thioredoxin-dependent peroxiredoxin</fullName>
        <ecNumber evidence="3">1.11.1.24</ecNumber>
    </recommendedName>
    <alternativeName>
        <fullName evidence="9">Thioredoxin peroxidase</fullName>
    </alternativeName>
    <alternativeName>
        <fullName evidence="11">Thioredoxin-dependent peroxiredoxin Bcp</fullName>
    </alternativeName>
</protein>
<organism evidence="15 16">
    <name type="scientific">Luteibaculum oceani</name>
    <dbReference type="NCBI Taxonomy" id="1294296"/>
    <lineage>
        <taxon>Bacteria</taxon>
        <taxon>Pseudomonadati</taxon>
        <taxon>Bacteroidota</taxon>
        <taxon>Flavobacteriia</taxon>
        <taxon>Flavobacteriales</taxon>
        <taxon>Luteibaculaceae</taxon>
        <taxon>Luteibaculum</taxon>
    </lineage>
</organism>
<evidence type="ECO:0000256" key="12">
    <source>
        <dbReference type="ARBA" id="ARBA00049091"/>
    </source>
</evidence>
<comment type="catalytic activity">
    <reaction evidence="12">
        <text>a hydroperoxide + [thioredoxin]-dithiol = an alcohol + [thioredoxin]-disulfide + H2O</text>
        <dbReference type="Rhea" id="RHEA:62620"/>
        <dbReference type="Rhea" id="RHEA-COMP:10698"/>
        <dbReference type="Rhea" id="RHEA-COMP:10700"/>
        <dbReference type="ChEBI" id="CHEBI:15377"/>
        <dbReference type="ChEBI" id="CHEBI:29950"/>
        <dbReference type="ChEBI" id="CHEBI:30879"/>
        <dbReference type="ChEBI" id="CHEBI:35924"/>
        <dbReference type="ChEBI" id="CHEBI:50058"/>
        <dbReference type="EC" id="1.11.1.24"/>
    </reaction>
</comment>
<dbReference type="InterPro" id="IPR024706">
    <property type="entry name" value="Peroxiredoxin_AhpC-typ"/>
</dbReference>
<evidence type="ECO:0000256" key="1">
    <source>
        <dbReference type="ARBA" id="ARBA00003330"/>
    </source>
</evidence>
<evidence type="ECO:0000256" key="4">
    <source>
        <dbReference type="ARBA" id="ARBA00022559"/>
    </source>
</evidence>
<dbReference type="InterPro" id="IPR036249">
    <property type="entry name" value="Thioredoxin-like_sf"/>
</dbReference>
<dbReference type="OrthoDB" id="9812811at2"/>
<keyword evidence="8" id="KW-0676">Redox-active center</keyword>
<feature type="domain" description="Thioredoxin" evidence="14">
    <location>
        <begin position="2"/>
        <end position="152"/>
    </location>
</feature>